<dbReference type="SUPFAM" id="SSF53335">
    <property type="entry name" value="S-adenosyl-L-methionine-dependent methyltransferases"/>
    <property type="match status" value="1"/>
</dbReference>
<proteinExistence type="predicted"/>
<dbReference type="PANTHER" id="PTHR43861">
    <property type="entry name" value="TRANS-ACONITATE 2-METHYLTRANSFERASE-RELATED"/>
    <property type="match status" value="1"/>
</dbReference>
<organism evidence="2 3">
    <name type="scientific">Geobacter pickeringii</name>
    <dbReference type="NCBI Taxonomy" id="345632"/>
    <lineage>
        <taxon>Bacteria</taxon>
        <taxon>Pseudomonadati</taxon>
        <taxon>Thermodesulfobacteriota</taxon>
        <taxon>Desulfuromonadia</taxon>
        <taxon>Geobacterales</taxon>
        <taxon>Geobacteraceae</taxon>
        <taxon>Geobacter</taxon>
    </lineage>
</organism>
<reference evidence="2 3" key="1">
    <citation type="journal article" date="2015" name="Genome Announc.">
        <title>Complete Genome of Geobacter pickeringii G13T, a Metal-Reducing Isolate from Sedimentary Kaolin Deposits.</title>
        <authorList>
            <person name="Badalamenti J.P."/>
            <person name="Bond D.R."/>
        </authorList>
    </citation>
    <scope>NUCLEOTIDE SEQUENCE [LARGE SCALE GENOMIC DNA]</scope>
    <source>
        <strain evidence="2 3">G13</strain>
    </source>
</reference>
<protein>
    <submittedName>
        <fullName evidence="2">Methyltransferase type 12</fullName>
    </submittedName>
</protein>
<dbReference type="EMBL" id="CP009788">
    <property type="protein sequence ID" value="AJE03409.1"/>
    <property type="molecule type" value="Genomic_DNA"/>
</dbReference>
<evidence type="ECO:0000256" key="1">
    <source>
        <dbReference type="SAM" id="Phobius"/>
    </source>
</evidence>
<dbReference type="CDD" id="cd02440">
    <property type="entry name" value="AdoMet_MTases"/>
    <property type="match status" value="1"/>
</dbReference>
<keyword evidence="2" id="KW-0808">Transferase</keyword>
<dbReference type="GO" id="GO:0032259">
    <property type="term" value="P:methylation"/>
    <property type="evidence" value="ECO:0007669"/>
    <property type="project" value="UniProtKB-KW"/>
</dbReference>
<dbReference type="Proteomes" id="UP000057609">
    <property type="component" value="Chromosome"/>
</dbReference>
<feature type="transmembrane region" description="Helical" evidence="1">
    <location>
        <begin position="217"/>
        <end position="234"/>
    </location>
</feature>
<keyword evidence="1" id="KW-0812">Transmembrane</keyword>
<dbReference type="KEGG" id="gpi:GPICK_08620"/>
<name>A0A0B5BE46_9BACT</name>
<dbReference type="GO" id="GO:0008168">
    <property type="term" value="F:methyltransferase activity"/>
    <property type="evidence" value="ECO:0007669"/>
    <property type="project" value="UniProtKB-KW"/>
</dbReference>
<evidence type="ECO:0000313" key="3">
    <source>
        <dbReference type="Proteomes" id="UP000057609"/>
    </source>
</evidence>
<keyword evidence="1" id="KW-1133">Transmembrane helix</keyword>
<gene>
    <name evidence="2" type="ORF">GPICK_08620</name>
</gene>
<dbReference type="Gene3D" id="3.40.50.150">
    <property type="entry name" value="Vaccinia Virus protein VP39"/>
    <property type="match status" value="1"/>
</dbReference>
<dbReference type="OrthoDB" id="9795085at2"/>
<sequence>MTETHTLANLLTWYPTPSYLVKRRAILDVLARISARSVLEVGCGAGDLLRELGKRGYTGRGIDLSAEAVATARLKVNPSCFFVEQTELGEIDEQFEVVIASEVLEHCLDDVAFLLGLRERIVEGGHLLLTVPAHMAKWGDNDELCGHVRRYERDQLWQILEQAGFKPLLIYSYGVPIYNLMKPFYDHAVAGKIREEEVIEERTAKSGGMKLLPGGEILFGLLFNDFTMFLFYLLQRCFYRTDLGNGYLAVALNSATRGS</sequence>
<evidence type="ECO:0000313" key="2">
    <source>
        <dbReference type="EMBL" id="AJE03409.1"/>
    </source>
</evidence>
<accession>A0A0B5BE46</accession>
<keyword evidence="1" id="KW-0472">Membrane</keyword>
<dbReference type="STRING" id="345632.GPICK_08620"/>
<dbReference type="HOGENOM" id="CLU_093791_0_0_7"/>
<dbReference type="InterPro" id="IPR029063">
    <property type="entry name" value="SAM-dependent_MTases_sf"/>
</dbReference>
<keyword evidence="3" id="KW-1185">Reference proteome</keyword>
<dbReference type="AlphaFoldDB" id="A0A0B5BE46"/>
<dbReference type="Pfam" id="PF13489">
    <property type="entry name" value="Methyltransf_23"/>
    <property type="match status" value="1"/>
</dbReference>
<dbReference type="RefSeq" id="WP_039742258.1">
    <property type="nucleotide sequence ID" value="NZ_CP009788.1"/>
</dbReference>
<keyword evidence="2" id="KW-0489">Methyltransferase</keyword>